<dbReference type="Proteomes" id="UP001500957">
    <property type="component" value="Unassembled WGS sequence"/>
</dbReference>
<dbReference type="Pfam" id="PF02720">
    <property type="entry name" value="DUF222"/>
    <property type="match status" value="1"/>
</dbReference>
<dbReference type="EMBL" id="BAAAHE010000023">
    <property type="protein sequence ID" value="GAA0624200.1"/>
    <property type="molecule type" value="Genomic_DNA"/>
</dbReference>
<dbReference type="RefSeq" id="WP_344605970.1">
    <property type="nucleotide sequence ID" value="NZ_BAAAHE010000023.1"/>
</dbReference>
<proteinExistence type="predicted"/>
<dbReference type="SMART" id="SM00507">
    <property type="entry name" value="HNHc"/>
    <property type="match status" value="1"/>
</dbReference>
<comment type="caution">
    <text evidence="2">The sequence shown here is derived from an EMBL/GenBank/DDBJ whole genome shotgun (WGS) entry which is preliminary data.</text>
</comment>
<keyword evidence="3" id="KW-1185">Reference proteome</keyword>
<accession>A0ABN1GZ35</accession>
<name>A0ABN1GZ35_9ACTN</name>
<protein>
    <recommendedName>
        <fullName evidence="1">HNH nuclease domain-containing protein</fullName>
    </recommendedName>
</protein>
<evidence type="ECO:0000313" key="3">
    <source>
        <dbReference type="Proteomes" id="UP001500957"/>
    </source>
</evidence>
<feature type="domain" description="HNH nuclease" evidence="1">
    <location>
        <begin position="338"/>
        <end position="396"/>
    </location>
</feature>
<evidence type="ECO:0000313" key="2">
    <source>
        <dbReference type="EMBL" id="GAA0624200.1"/>
    </source>
</evidence>
<dbReference type="InterPro" id="IPR003870">
    <property type="entry name" value="DUF222"/>
</dbReference>
<dbReference type="CDD" id="cd00085">
    <property type="entry name" value="HNHc"/>
    <property type="match status" value="1"/>
</dbReference>
<gene>
    <name evidence="2" type="ORF">GCM10009547_29180</name>
</gene>
<sequence length="448" mass="49976">MLIDLPDRADVGCEPAWVTGGRPPSPGDPDYASYQDFLAYEARRDAFWSAHAAGPALPLDAPIDMTAARSDAELVGEVADADRLENAAYGAKCRAVSNVAMRKLSNPDADDDPEYLRRSVEAELGCLLKLSPAAVQNLCHVSMELTRRYPKTFAALERGEVNRVQVQAIVDEGADLDVAQASRLEDAVLPEAKERGGRSFRGRVRREVKAIDEDAVRKREQRARADRCVYLRPEYDGMATLCLFMPEDEAQRIFKALKERVHHDRAIQKEEAAEAPLVIARQDERTIAAQELDTIQAILGEALGIDPTEPEIPASSALSAEAIELLDLHADTYVPTAKMKTAVRNRDKHCRFPGCRRPARQCDIDHSIPFTKIKGKVLRGGTRYWNLGCLCRFHHQIKQMPGWHLEQDRGRFIWTTPTGLRFITYPGADDPDAELPDFIKDLTAPVPF</sequence>
<reference evidence="2 3" key="1">
    <citation type="journal article" date="2019" name="Int. J. Syst. Evol. Microbiol.">
        <title>The Global Catalogue of Microorganisms (GCM) 10K type strain sequencing project: providing services to taxonomists for standard genome sequencing and annotation.</title>
        <authorList>
            <consortium name="The Broad Institute Genomics Platform"/>
            <consortium name="The Broad Institute Genome Sequencing Center for Infectious Disease"/>
            <person name="Wu L."/>
            <person name="Ma J."/>
        </authorList>
    </citation>
    <scope>NUCLEOTIDE SEQUENCE [LARGE SCALE GENOMIC DNA]</scope>
    <source>
        <strain evidence="2 3">JCM 10671</strain>
    </source>
</reference>
<evidence type="ECO:0000259" key="1">
    <source>
        <dbReference type="SMART" id="SM00507"/>
    </source>
</evidence>
<organism evidence="2 3">
    <name type="scientific">Sporichthya brevicatena</name>
    <dbReference type="NCBI Taxonomy" id="171442"/>
    <lineage>
        <taxon>Bacteria</taxon>
        <taxon>Bacillati</taxon>
        <taxon>Actinomycetota</taxon>
        <taxon>Actinomycetes</taxon>
        <taxon>Sporichthyales</taxon>
        <taxon>Sporichthyaceae</taxon>
        <taxon>Sporichthya</taxon>
    </lineage>
</organism>
<dbReference type="InterPro" id="IPR003615">
    <property type="entry name" value="HNH_nuc"/>
</dbReference>